<organism evidence="1 2">
    <name type="scientific">Artomyces pyxidatus</name>
    <dbReference type="NCBI Taxonomy" id="48021"/>
    <lineage>
        <taxon>Eukaryota</taxon>
        <taxon>Fungi</taxon>
        <taxon>Dikarya</taxon>
        <taxon>Basidiomycota</taxon>
        <taxon>Agaricomycotina</taxon>
        <taxon>Agaricomycetes</taxon>
        <taxon>Russulales</taxon>
        <taxon>Auriscalpiaceae</taxon>
        <taxon>Artomyces</taxon>
    </lineage>
</organism>
<gene>
    <name evidence="1" type="ORF">BV25DRAFT_1834137</name>
</gene>
<accession>A0ACB8TL43</accession>
<reference evidence="1" key="1">
    <citation type="submission" date="2021-03" db="EMBL/GenBank/DDBJ databases">
        <authorList>
            <consortium name="DOE Joint Genome Institute"/>
            <person name="Ahrendt S."/>
            <person name="Looney B.P."/>
            <person name="Miyauchi S."/>
            <person name="Morin E."/>
            <person name="Drula E."/>
            <person name="Courty P.E."/>
            <person name="Chicoki N."/>
            <person name="Fauchery L."/>
            <person name="Kohler A."/>
            <person name="Kuo A."/>
            <person name="Labutti K."/>
            <person name="Pangilinan J."/>
            <person name="Lipzen A."/>
            <person name="Riley R."/>
            <person name="Andreopoulos W."/>
            <person name="He G."/>
            <person name="Johnson J."/>
            <person name="Barry K.W."/>
            <person name="Grigoriev I.V."/>
            <person name="Nagy L."/>
            <person name="Hibbett D."/>
            <person name="Henrissat B."/>
            <person name="Matheny P.B."/>
            <person name="Labbe J."/>
            <person name="Martin F."/>
        </authorList>
    </citation>
    <scope>NUCLEOTIDE SEQUENCE</scope>
    <source>
        <strain evidence="1">HHB10654</strain>
    </source>
</reference>
<dbReference type="Proteomes" id="UP000814140">
    <property type="component" value="Unassembled WGS sequence"/>
</dbReference>
<evidence type="ECO:0000313" key="1">
    <source>
        <dbReference type="EMBL" id="KAI0069081.1"/>
    </source>
</evidence>
<comment type="caution">
    <text evidence="1">The sequence shown here is derived from an EMBL/GenBank/DDBJ whole genome shotgun (WGS) entry which is preliminary data.</text>
</comment>
<sequence length="700" mass="78590">MVPALHNIFISHTFLVLFFPLMVALWYYSNDFTRRQPVFILNVINLLLGITVAIMLDWRAVHSILVPIGNTLVFDIAIGLLGTIQSIFVDTILLIRIISVYPRSVVGNFRFARLIAVPVVLKLLRIINLIVFIVILNRDAQRPNAALLVQMEWANSPCLKIEWLAQVIDVTYASSVFLYKIYLHRRDRRTLLGPGNADSSSFGNRLRGLFWIACTNFVFPAILSLAQVIIVYRSVNYAVINAVVLANTDLAVLGVVFASVWAGGLADRPSLPSGSHSGTSGQNDSGDMQFAVRTAVHRVATFQMSPNSHDSSDAVEKGFEMEQEPSVRKQELFLSHINDHIRLNEKKRVAVFVVSQQRHVKSLQPVLMRHRVSEYLAELQLYIVRELEGVGSGIPPFRQETWVREEGGGGTAWTFGCAANKAWLEKAGVNVSTIYGTLSAPAIRQMSTQHASLPSDPASDLKLPFFAGGISIIIHPRNPNVPSVHANYRYFEIPKPDSDEPAAWWFGGVTDLTPAYLFEDDARHFHRTLKEVCDGHGAALYPAFKKSCDDYFVIPHRKEHRGLGGIRFDNLSDQPHPLLPDSGPSRPRSAEEIFAFVKALADAFIQSYVPIVNRRLRTAFDDRMRRWLLLRRGRSIEFSLVYERGTRFGLVTPGVNAENVLVGMPEEARWEYMSDIGKEGDGSEESKLMEVLKEPRSWVD</sequence>
<name>A0ACB8TL43_9AGAM</name>
<protein>
    <submittedName>
        <fullName evidence="1">Uncharacterized protein</fullName>
    </submittedName>
</protein>
<evidence type="ECO:0000313" key="2">
    <source>
        <dbReference type="Proteomes" id="UP000814140"/>
    </source>
</evidence>
<keyword evidence="2" id="KW-1185">Reference proteome</keyword>
<dbReference type="EMBL" id="MU277187">
    <property type="protein sequence ID" value="KAI0069081.1"/>
    <property type="molecule type" value="Genomic_DNA"/>
</dbReference>
<proteinExistence type="predicted"/>
<reference evidence="1" key="2">
    <citation type="journal article" date="2022" name="New Phytol.">
        <title>Evolutionary transition to the ectomycorrhizal habit in the genomes of a hyperdiverse lineage of mushroom-forming fungi.</title>
        <authorList>
            <person name="Looney B."/>
            <person name="Miyauchi S."/>
            <person name="Morin E."/>
            <person name="Drula E."/>
            <person name="Courty P.E."/>
            <person name="Kohler A."/>
            <person name="Kuo A."/>
            <person name="LaButti K."/>
            <person name="Pangilinan J."/>
            <person name="Lipzen A."/>
            <person name="Riley R."/>
            <person name="Andreopoulos W."/>
            <person name="He G."/>
            <person name="Johnson J."/>
            <person name="Nolan M."/>
            <person name="Tritt A."/>
            <person name="Barry K.W."/>
            <person name="Grigoriev I.V."/>
            <person name="Nagy L.G."/>
            <person name="Hibbett D."/>
            <person name="Henrissat B."/>
            <person name="Matheny P.B."/>
            <person name="Labbe J."/>
            <person name="Martin F.M."/>
        </authorList>
    </citation>
    <scope>NUCLEOTIDE SEQUENCE</scope>
    <source>
        <strain evidence="1">HHB10654</strain>
    </source>
</reference>